<feature type="compositionally biased region" description="Polar residues" evidence="1">
    <location>
        <begin position="336"/>
        <end position="349"/>
    </location>
</feature>
<dbReference type="InterPro" id="IPR046616">
    <property type="entry name" value="DUF6729"/>
</dbReference>
<sequence length="592" mass="64712">NGLLAHIQARDLQPSPEALEQSDAYKRRPAPSRARSAERVREETKDRVVASGGDPGNAWLVPSESTVQFGQYRGQTFKWLLTHNVGYAVMVLVARQRECEGGATSMYPAMANKDALVQYASAGPGTGPPLLDGRTSVSWLRGTPERLVRGPVRGYVRWIRRQNVSPASKMEALQKSIQRRDAKESGRPQTRSATASPSVPARAPAPHLSGVSGRRSSTASCSASEGSGARPASEGSRVRLLSVELARPETTQEPSDADLLACPWNWTLKASVALDAFRLLGCHPRRLTCTCAVMSSDIFCPFLRSLTRGVPAPSSSAPEVLAPPQRSLPMAEPEKQPSQTQPVPTAEVSGTTPPWCFCGASARELEADAAQRAASVGQPGALHQESASVVVASRTPAGIRTTSVFARRLLPQQTVPVDAYRMWAFKLLCAQPECRRLGHKLTACGLYKAVRRVLDFSGWYFVATEYLECRRSKKKVAGWSQDILEQLDPVHREKFPAVLTCRLSCDKEVVCLMRGHTLGNSVTSLYRHLCVRHGQQWLAKSSEYLSVLRKLLTPGTDPSTITRQLPPMVPVPTPKWLLTVYAQDVLSPGLRR</sequence>
<feature type="compositionally biased region" description="Basic and acidic residues" evidence="1">
    <location>
        <begin position="35"/>
        <end position="48"/>
    </location>
</feature>
<feature type="region of interest" description="Disordered" evidence="1">
    <location>
        <begin position="1"/>
        <end position="56"/>
    </location>
</feature>
<protein>
    <recommendedName>
        <fullName evidence="2">DUF6729 domain-containing protein</fullName>
    </recommendedName>
</protein>
<organism evidence="3 4">
    <name type="scientific">Electrophorus voltai</name>
    <dbReference type="NCBI Taxonomy" id="2609070"/>
    <lineage>
        <taxon>Eukaryota</taxon>
        <taxon>Metazoa</taxon>
        <taxon>Chordata</taxon>
        <taxon>Craniata</taxon>
        <taxon>Vertebrata</taxon>
        <taxon>Euteleostomi</taxon>
        <taxon>Actinopterygii</taxon>
        <taxon>Neopterygii</taxon>
        <taxon>Teleostei</taxon>
        <taxon>Ostariophysi</taxon>
        <taxon>Gymnotiformes</taxon>
        <taxon>Gymnotoidei</taxon>
        <taxon>Gymnotidae</taxon>
        <taxon>Electrophorus</taxon>
    </lineage>
</organism>
<gene>
    <name evidence="3" type="ORF">P4O66_020732</name>
</gene>
<feature type="region of interest" description="Disordered" evidence="1">
    <location>
        <begin position="169"/>
        <end position="237"/>
    </location>
</feature>
<keyword evidence="4" id="KW-1185">Reference proteome</keyword>
<dbReference type="EMBL" id="JAROKS010000005">
    <property type="protein sequence ID" value="KAK1803391.1"/>
    <property type="molecule type" value="Genomic_DNA"/>
</dbReference>
<accession>A0AAD8ZQF9</accession>
<dbReference type="PANTHER" id="PTHR24401">
    <property type="entry name" value="SI:CH211-243P7.3-RELATED"/>
    <property type="match status" value="1"/>
</dbReference>
<dbReference type="PANTHER" id="PTHR24401:SF29">
    <property type="entry name" value="SI:CH211-243P7.3-RELATED"/>
    <property type="match status" value="1"/>
</dbReference>
<dbReference type="Proteomes" id="UP001239994">
    <property type="component" value="Unassembled WGS sequence"/>
</dbReference>
<evidence type="ECO:0000313" key="4">
    <source>
        <dbReference type="Proteomes" id="UP001239994"/>
    </source>
</evidence>
<dbReference type="Pfam" id="PF20499">
    <property type="entry name" value="DUF6729"/>
    <property type="match status" value="1"/>
</dbReference>
<dbReference type="AlphaFoldDB" id="A0AAD8ZQF9"/>
<name>A0AAD8ZQF9_9TELE</name>
<evidence type="ECO:0000256" key="1">
    <source>
        <dbReference type="SAM" id="MobiDB-lite"/>
    </source>
</evidence>
<evidence type="ECO:0000313" key="3">
    <source>
        <dbReference type="EMBL" id="KAK1803391.1"/>
    </source>
</evidence>
<proteinExistence type="predicted"/>
<comment type="caution">
    <text evidence="3">The sequence shown here is derived from an EMBL/GenBank/DDBJ whole genome shotgun (WGS) entry which is preliminary data.</text>
</comment>
<feature type="compositionally biased region" description="Low complexity" evidence="1">
    <location>
        <begin position="190"/>
        <end position="230"/>
    </location>
</feature>
<feature type="domain" description="DUF6729" evidence="2">
    <location>
        <begin position="420"/>
        <end position="586"/>
    </location>
</feature>
<feature type="non-terminal residue" evidence="3">
    <location>
        <position position="592"/>
    </location>
</feature>
<reference evidence="3" key="1">
    <citation type="submission" date="2023-03" db="EMBL/GenBank/DDBJ databases">
        <title>Electrophorus voltai genome.</title>
        <authorList>
            <person name="Bian C."/>
        </authorList>
    </citation>
    <scope>NUCLEOTIDE SEQUENCE</scope>
    <source>
        <strain evidence="3">CB-2022</strain>
        <tissue evidence="3">Muscle</tissue>
    </source>
</reference>
<evidence type="ECO:0000259" key="2">
    <source>
        <dbReference type="Pfam" id="PF20499"/>
    </source>
</evidence>
<feature type="region of interest" description="Disordered" evidence="1">
    <location>
        <begin position="311"/>
        <end position="349"/>
    </location>
</feature>